<dbReference type="PANTHER" id="PTHR47017">
    <property type="entry name" value="ACYL-COA"/>
    <property type="match status" value="1"/>
</dbReference>
<evidence type="ECO:0000313" key="2">
    <source>
        <dbReference type="Proteomes" id="UP000451565"/>
    </source>
</evidence>
<organism evidence="1 2">
    <name type="scientific">Glaciimonas soli</name>
    <dbReference type="NCBI Taxonomy" id="2590999"/>
    <lineage>
        <taxon>Bacteria</taxon>
        <taxon>Pseudomonadati</taxon>
        <taxon>Pseudomonadota</taxon>
        <taxon>Betaproteobacteria</taxon>
        <taxon>Burkholderiales</taxon>
        <taxon>Oxalobacteraceae</taxon>
        <taxon>Glaciimonas</taxon>
    </lineage>
</organism>
<comment type="caution">
    <text evidence="1">The sequence shown here is derived from an EMBL/GenBank/DDBJ whole genome shotgun (WGS) entry which is preliminary data.</text>
</comment>
<dbReference type="GO" id="GO:0016740">
    <property type="term" value="F:transferase activity"/>
    <property type="evidence" value="ECO:0007669"/>
    <property type="project" value="UniProtKB-KW"/>
</dbReference>
<accession>A0A843YKS0</accession>
<keyword evidence="2" id="KW-1185">Reference proteome</keyword>
<reference evidence="1 2" key="1">
    <citation type="submission" date="2019-10" db="EMBL/GenBank/DDBJ databases">
        <title>Glaciimonas soli sp. nov., a psychrophilic bacterium isolated from the forest soil of a high elevation mountain in Taiwan.</title>
        <authorList>
            <person name="Wang L.-T."/>
            <person name="Shieh W.Y."/>
        </authorList>
    </citation>
    <scope>NUCLEOTIDE SEQUENCE [LARGE SCALE GENOMIC DNA]</scope>
    <source>
        <strain evidence="1 2">GS1</strain>
    </source>
</reference>
<proteinExistence type="predicted"/>
<dbReference type="InterPro" id="IPR016181">
    <property type="entry name" value="Acyl_CoA_acyltransferase"/>
</dbReference>
<dbReference type="AlphaFoldDB" id="A0A843YKS0"/>
<dbReference type="SUPFAM" id="SSF55729">
    <property type="entry name" value="Acyl-CoA N-acyltransferases (Nat)"/>
    <property type="match status" value="1"/>
</dbReference>
<dbReference type="Pfam" id="PF04339">
    <property type="entry name" value="FemAB_like"/>
    <property type="match status" value="1"/>
</dbReference>
<dbReference type="OrthoDB" id="9776898at2"/>
<protein>
    <submittedName>
        <fullName evidence="1">GNAT family N-acetyltransferase</fullName>
    </submittedName>
</protein>
<keyword evidence="1" id="KW-0808">Transferase</keyword>
<dbReference type="RefSeq" id="WP_153233512.1">
    <property type="nucleotide sequence ID" value="NZ_WINI01000001.1"/>
</dbReference>
<sequence length="395" mass="45018">MPANQHNKKTTSRVISSLSDVGQVAWDELLSLQGDDANPFLSFSFLHALHESGCASEKSGWQPQYLTLWDESEKTLLAALPLYVKYHSYGEYVFDWAWADAYQRNGLEYYPKLLSAIPFTPVTGGRLLARDTAARTALIDVLKSVRTDSQTSSTHILYPPAEQAEMLQQAGFMLRSGVQFHWLNPGYRTFDEFLATLERKKRKNILAERRKVADAGVTFRHVRGIDATKEDWHFFNRCYSNTYLAHRSTPYLNLDFFQRIGASMPQNILLIVAERDGHPIASSLLIHTEQTLYGRYWGAIEEVPCLHFETAYYQPLEFCIAQKIACFEGGAQGEHKMARGFLPQKTWSAHWLAHTEFSTAVSRFLERETHGITAYMDELSDRNPFKAGENPGENT</sequence>
<dbReference type="Gene3D" id="3.40.630.30">
    <property type="match status" value="1"/>
</dbReference>
<dbReference type="EMBL" id="WINI01000001">
    <property type="protein sequence ID" value="MQQ99984.1"/>
    <property type="molecule type" value="Genomic_DNA"/>
</dbReference>
<evidence type="ECO:0000313" key="1">
    <source>
        <dbReference type="EMBL" id="MQQ99984.1"/>
    </source>
</evidence>
<dbReference type="Proteomes" id="UP000451565">
    <property type="component" value="Unassembled WGS sequence"/>
</dbReference>
<dbReference type="InterPro" id="IPR007434">
    <property type="entry name" value="FemAB-like"/>
</dbReference>
<name>A0A843YKS0_9BURK</name>
<dbReference type="PANTHER" id="PTHR47017:SF1">
    <property type="entry name" value="ACYL-COA"/>
    <property type="match status" value="1"/>
</dbReference>
<gene>
    <name evidence="1" type="ORF">GEV47_04710</name>
</gene>